<feature type="transmembrane region" description="Helical" evidence="1">
    <location>
        <begin position="64"/>
        <end position="82"/>
    </location>
</feature>
<keyword evidence="1" id="KW-1133">Transmembrane helix</keyword>
<evidence type="ECO:0000256" key="1">
    <source>
        <dbReference type="SAM" id="Phobius"/>
    </source>
</evidence>
<keyword evidence="1" id="KW-0472">Membrane</keyword>
<dbReference type="EMBL" id="JAACNH010000002">
    <property type="protein sequence ID" value="KAG8452697.1"/>
    <property type="molecule type" value="Genomic_DNA"/>
</dbReference>
<keyword evidence="3" id="KW-1185">Reference proteome</keyword>
<name>A0A8T2KBD3_9PIPI</name>
<gene>
    <name evidence="2" type="ORF">GDO86_004473</name>
</gene>
<protein>
    <submittedName>
        <fullName evidence="2">Uncharacterized protein</fullName>
    </submittedName>
</protein>
<evidence type="ECO:0000313" key="2">
    <source>
        <dbReference type="EMBL" id="KAG8452697.1"/>
    </source>
</evidence>
<proteinExistence type="predicted"/>
<dbReference type="AlphaFoldDB" id="A0A8T2KBD3"/>
<reference evidence="2" key="1">
    <citation type="thesis" date="2020" institute="ProQuest LLC" country="789 East Eisenhower Parkway, Ann Arbor, MI, USA">
        <title>Comparative Genomics and Chromosome Evolution.</title>
        <authorList>
            <person name="Mudd A.B."/>
        </authorList>
    </citation>
    <scope>NUCLEOTIDE SEQUENCE</scope>
    <source>
        <strain evidence="2">Female2</strain>
        <tissue evidence="2">Blood</tissue>
    </source>
</reference>
<comment type="caution">
    <text evidence="2">The sequence shown here is derived from an EMBL/GenBank/DDBJ whole genome shotgun (WGS) entry which is preliminary data.</text>
</comment>
<organism evidence="2 3">
    <name type="scientific">Hymenochirus boettgeri</name>
    <name type="common">Congo dwarf clawed frog</name>
    <dbReference type="NCBI Taxonomy" id="247094"/>
    <lineage>
        <taxon>Eukaryota</taxon>
        <taxon>Metazoa</taxon>
        <taxon>Chordata</taxon>
        <taxon>Craniata</taxon>
        <taxon>Vertebrata</taxon>
        <taxon>Euteleostomi</taxon>
        <taxon>Amphibia</taxon>
        <taxon>Batrachia</taxon>
        <taxon>Anura</taxon>
        <taxon>Pipoidea</taxon>
        <taxon>Pipidae</taxon>
        <taxon>Pipinae</taxon>
        <taxon>Hymenochirus</taxon>
    </lineage>
</organism>
<sequence length="115" mass="13750">MDRFIATSSTLLLMTHHRVPTMRQSAEAIKLFKFSPGNSGTFYIRSTQSEKVYVHKALFNILEWYWLFLMCYGLCLVSRFIYLMNVPFRHEGLLDFGFLQICFWNQKRNQRQVLI</sequence>
<dbReference type="Proteomes" id="UP000812440">
    <property type="component" value="Chromosome 2"/>
</dbReference>
<keyword evidence="1" id="KW-0812">Transmembrane</keyword>
<accession>A0A8T2KBD3</accession>
<evidence type="ECO:0000313" key="3">
    <source>
        <dbReference type="Proteomes" id="UP000812440"/>
    </source>
</evidence>